<protein>
    <submittedName>
        <fullName evidence="2">Glyoxalase family protein</fullName>
    </submittedName>
</protein>
<accession>A0A6J4KXY4</accession>
<dbReference type="EMBL" id="CADCTS010000361">
    <property type="protein sequence ID" value="CAA9318624.1"/>
    <property type="molecule type" value="Genomic_DNA"/>
</dbReference>
<feature type="compositionally biased region" description="Basic residues" evidence="1">
    <location>
        <begin position="1"/>
        <end position="11"/>
    </location>
</feature>
<feature type="compositionally biased region" description="Basic residues" evidence="1">
    <location>
        <begin position="53"/>
        <end position="69"/>
    </location>
</feature>
<feature type="non-terminal residue" evidence="2">
    <location>
        <position position="128"/>
    </location>
</feature>
<reference evidence="2" key="1">
    <citation type="submission" date="2020-02" db="EMBL/GenBank/DDBJ databases">
        <authorList>
            <person name="Meier V. D."/>
        </authorList>
    </citation>
    <scope>NUCLEOTIDE SEQUENCE</scope>
    <source>
        <strain evidence="2">AVDCRST_MAG48</strain>
    </source>
</reference>
<evidence type="ECO:0000313" key="2">
    <source>
        <dbReference type="EMBL" id="CAA9318624.1"/>
    </source>
</evidence>
<sequence>DLRQPARRRRGGQQGLLHRPRLHAQPRVLRRLHGLRRGVRHHRRDGPAAGPVRRLRRRPRRRPGGRHHLDHLPHGGEPGRGRRAGGTGAAARRAPLAGQDGRRTDVRAQLHRPRRPRLGGPAHGPGRL</sequence>
<organism evidence="2">
    <name type="scientific">uncultured Friedmanniella sp</name>
    <dbReference type="NCBI Taxonomy" id="335381"/>
    <lineage>
        <taxon>Bacteria</taxon>
        <taxon>Bacillati</taxon>
        <taxon>Actinomycetota</taxon>
        <taxon>Actinomycetes</taxon>
        <taxon>Propionibacteriales</taxon>
        <taxon>Nocardioidaceae</taxon>
        <taxon>Friedmanniella</taxon>
        <taxon>environmental samples</taxon>
    </lineage>
</organism>
<proteinExistence type="predicted"/>
<feature type="compositionally biased region" description="Basic and acidic residues" evidence="1">
    <location>
        <begin position="70"/>
        <end position="80"/>
    </location>
</feature>
<dbReference type="AlphaFoldDB" id="A0A6J4KXY4"/>
<feature type="compositionally biased region" description="Basic residues" evidence="1">
    <location>
        <begin position="18"/>
        <end position="44"/>
    </location>
</feature>
<feature type="non-terminal residue" evidence="2">
    <location>
        <position position="1"/>
    </location>
</feature>
<gene>
    <name evidence="2" type="ORF">AVDCRST_MAG48-2509</name>
</gene>
<feature type="compositionally biased region" description="Low complexity" evidence="1">
    <location>
        <begin position="89"/>
        <end position="98"/>
    </location>
</feature>
<feature type="region of interest" description="Disordered" evidence="1">
    <location>
        <begin position="1"/>
        <end position="128"/>
    </location>
</feature>
<evidence type="ECO:0000256" key="1">
    <source>
        <dbReference type="SAM" id="MobiDB-lite"/>
    </source>
</evidence>
<name>A0A6J4KXY4_9ACTN</name>